<feature type="compositionally biased region" description="Polar residues" evidence="8">
    <location>
        <begin position="793"/>
        <end position="812"/>
    </location>
</feature>
<sequence length="970" mass="109674">MASVDVSRVMKEVDIQTLQDVMENLTYCDIEAEDLRLDPTYIKLFQLSQLTIEYLLHSQDYLLDHRKVLTDQVEELRERLAGLTKECESQKSELGGMKKETRILRKSLYAYQLMTKMPGVGSGVAGHINNATTTTTTYHRCPICPKIFISTVYLDSHMQRRHPTSPGAIPVKDSDAVSHPKREKQEDPTPPLAEKIVEGMERVTARMAEVERQLRREMEGRLEKEIKEREATLSQTLNHQKLAYEREIQDLKTTLHQELDQERKALLEERQELEAIKARLQQEKRPSTFGTLEDEEEPPRPNTQSLEPIQKEIQKLRAAFDSQPRSDPATQIERLEALVRGLTEEWMKRGDGRLEELKDSIEVIKASIAHPPQPAQQPAHAPVEPSQSKPTTPSPSPTRREKSAPTTPVSRSPRKKKPLLRVGEPLTWDLAVELMKEHKETPLPTSPHVKTLYPHTAAQFTHPKSQIQHTLTQTLHKRSISPTRFIKRYKKDTHATQDFIHGVQSFEKAIQEKVEDDALYGQMREYVDRVVEGVVEAERIKMNVRPPRIQTDVKEIKKKRSRHTRSISLPAGTPTLGGWKFPSLKREKHDSAARWDDDSSEFSGSESSMSASPTRERRRPGSPLRSASVRSMPLLRPVSIPPSPNKLKEGFAKLTRALSFTRKREPSLWSSRRLSLDRRQSFEGGRDRRLSVEPRRDRAGSLARNQERAGKEPWQMPGERSRSLSNPSSPKRQERNREMTRDRSNSFNRLPTKPATPKSPSRLFPKHTHSPQTSNATSPTISSPASTPPRPTQTHIPLNDLQTRLQKHTQQASSTDDSLSSASEDDGQQFANTRTVDPIQEESEFSTSSASMEAVIKPHTRPAPNPVQKPISAPTTPKAPPVKAPSPPSPPFSVTSPSMSLSPEPSVASEKDVPPPRVGGKNEVTPVENFSDMSDDEDIEKIPAWNAKSYSALPKPKQPLSDDFDLSWDD</sequence>
<feature type="coiled-coil region" evidence="7">
    <location>
        <begin position="66"/>
        <end position="100"/>
    </location>
</feature>
<feature type="region of interest" description="Disordered" evidence="8">
    <location>
        <begin position="555"/>
        <end position="647"/>
    </location>
</feature>
<feature type="compositionally biased region" description="Low complexity" evidence="8">
    <location>
        <begin position="773"/>
        <end position="785"/>
    </location>
</feature>
<protein>
    <recommendedName>
        <fullName evidence="9">C2H2-type domain-containing protein</fullName>
    </recommendedName>
</protein>
<feature type="domain" description="C2H2-type" evidence="9">
    <location>
        <begin position="141"/>
        <end position="162"/>
    </location>
</feature>
<dbReference type="EMBL" id="KQ257452">
    <property type="protein sequence ID" value="KND02813.1"/>
    <property type="molecule type" value="Genomic_DNA"/>
</dbReference>
<dbReference type="RefSeq" id="XP_016610852.1">
    <property type="nucleotide sequence ID" value="XM_016750205.1"/>
</dbReference>
<dbReference type="VEuPathDB" id="FungiDB:SPPG_01894"/>
<dbReference type="GeneID" id="27685528"/>
<dbReference type="InterPro" id="IPR051241">
    <property type="entry name" value="DZIP_RILPL"/>
</dbReference>
<feature type="compositionally biased region" description="Basic and acidic residues" evidence="8">
    <location>
        <begin position="584"/>
        <end position="597"/>
    </location>
</feature>
<feature type="compositionally biased region" description="Pro residues" evidence="8">
    <location>
        <begin position="877"/>
        <end position="891"/>
    </location>
</feature>
<keyword evidence="5" id="KW-0206">Cytoskeleton</keyword>
<keyword evidence="5" id="KW-0963">Cytoplasm</keyword>
<evidence type="ECO:0000256" key="5">
    <source>
        <dbReference type="ARBA" id="ARBA00023212"/>
    </source>
</evidence>
<dbReference type="PANTHER" id="PTHR21502">
    <property type="entry name" value="ZINC FINGER PROTEIN DZIP1"/>
    <property type="match status" value="1"/>
</dbReference>
<dbReference type="AlphaFoldDB" id="A0A0L0HP31"/>
<reference evidence="10 11" key="1">
    <citation type="submission" date="2009-08" db="EMBL/GenBank/DDBJ databases">
        <title>The Genome Sequence of Spizellomyces punctatus strain DAOM BR117.</title>
        <authorList>
            <consortium name="The Broad Institute Genome Sequencing Platform"/>
            <person name="Russ C."/>
            <person name="Cuomo C."/>
            <person name="Shea T."/>
            <person name="Young S.K."/>
            <person name="Zeng Q."/>
            <person name="Koehrsen M."/>
            <person name="Haas B."/>
            <person name="Borodovsky M."/>
            <person name="Guigo R."/>
            <person name="Alvarado L."/>
            <person name="Berlin A."/>
            <person name="Bochicchio J."/>
            <person name="Borenstein D."/>
            <person name="Chapman S."/>
            <person name="Chen Z."/>
            <person name="Engels R."/>
            <person name="Freedman E."/>
            <person name="Gellesch M."/>
            <person name="Goldberg J."/>
            <person name="Griggs A."/>
            <person name="Gujja S."/>
            <person name="Heiman D."/>
            <person name="Hepburn T."/>
            <person name="Howarth C."/>
            <person name="Jen D."/>
            <person name="Larson L."/>
            <person name="Lewis B."/>
            <person name="Mehta T."/>
            <person name="Park D."/>
            <person name="Pearson M."/>
            <person name="Roberts A."/>
            <person name="Saif S."/>
            <person name="Shenoy N."/>
            <person name="Sisk P."/>
            <person name="Stolte C."/>
            <person name="Sykes S."/>
            <person name="Thomson T."/>
            <person name="Walk T."/>
            <person name="White J."/>
            <person name="Yandava C."/>
            <person name="Burger G."/>
            <person name="Gray M.W."/>
            <person name="Holland P.W.H."/>
            <person name="King N."/>
            <person name="Lang F.B.F."/>
            <person name="Roger A.J."/>
            <person name="Ruiz-Trillo I."/>
            <person name="Lander E."/>
            <person name="Nusbaum C."/>
        </authorList>
    </citation>
    <scope>NUCLEOTIDE SEQUENCE [LARGE SCALE GENOMIC DNA]</scope>
    <source>
        <strain evidence="10 11">DAOM BR117</strain>
    </source>
</reference>
<gene>
    <name evidence="10" type="ORF">SPPG_01894</name>
</gene>
<feature type="compositionally biased region" description="Low complexity" evidence="8">
    <location>
        <begin position="376"/>
        <end position="391"/>
    </location>
</feature>
<feature type="compositionally biased region" description="Basic residues" evidence="8">
    <location>
        <begin position="556"/>
        <end position="565"/>
    </location>
</feature>
<evidence type="ECO:0000256" key="8">
    <source>
        <dbReference type="SAM" id="MobiDB-lite"/>
    </source>
</evidence>
<keyword evidence="4 7" id="KW-0175">Coiled coil</keyword>
<evidence type="ECO:0000256" key="2">
    <source>
        <dbReference type="ARBA" id="ARBA00004120"/>
    </source>
</evidence>
<feature type="region of interest" description="Disordered" evidence="8">
    <location>
        <begin position="371"/>
        <end position="421"/>
    </location>
</feature>
<comment type="subcellular location">
    <subcellularLocation>
        <location evidence="2">Cytoplasm</location>
        <location evidence="2">Cytoskeleton</location>
        <location evidence="2">Cilium basal body</location>
    </subcellularLocation>
    <subcellularLocation>
        <location evidence="1">Cytoplasm</location>
        <location evidence="1">Cytoskeleton</location>
        <location evidence="1">Microtubule organizing center</location>
        <location evidence="1">Centrosome</location>
        <location evidence="1">Centriole</location>
    </subcellularLocation>
</comment>
<proteinExistence type="inferred from homology"/>
<feature type="region of interest" description="Disordered" evidence="8">
    <location>
        <begin position="159"/>
        <end position="191"/>
    </location>
</feature>
<dbReference type="GO" id="GO:0008270">
    <property type="term" value="F:zinc ion binding"/>
    <property type="evidence" value="ECO:0007669"/>
    <property type="project" value="UniProtKB-KW"/>
</dbReference>
<evidence type="ECO:0000313" key="10">
    <source>
        <dbReference type="EMBL" id="KND02813.1"/>
    </source>
</evidence>
<feature type="compositionally biased region" description="Basic and acidic residues" evidence="8">
    <location>
        <begin position="172"/>
        <end position="187"/>
    </location>
</feature>
<dbReference type="PROSITE" id="PS00028">
    <property type="entry name" value="ZINC_FINGER_C2H2_1"/>
    <property type="match status" value="1"/>
</dbReference>
<dbReference type="OMA" id="LEPRENH"/>
<feature type="region of interest" description="Disordered" evidence="8">
    <location>
        <begin position="661"/>
        <end position="970"/>
    </location>
</feature>
<dbReference type="SMART" id="SM00355">
    <property type="entry name" value="ZnF_C2H2"/>
    <property type="match status" value="1"/>
</dbReference>
<evidence type="ECO:0000256" key="7">
    <source>
        <dbReference type="SAM" id="Coils"/>
    </source>
</evidence>
<dbReference type="Pfam" id="PF13815">
    <property type="entry name" value="Dzip-like_N"/>
    <property type="match status" value="1"/>
</dbReference>
<dbReference type="InterPro" id="IPR032714">
    <property type="entry name" value="DZIP1_N"/>
</dbReference>
<feature type="compositionally biased region" description="Low complexity" evidence="8">
    <location>
        <begin position="601"/>
        <end position="612"/>
    </location>
</feature>
<feature type="compositionally biased region" description="Low complexity" evidence="8">
    <location>
        <begin position="813"/>
        <end position="822"/>
    </location>
</feature>
<dbReference type="GO" id="GO:0005814">
    <property type="term" value="C:centriole"/>
    <property type="evidence" value="ECO:0007669"/>
    <property type="project" value="UniProtKB-SubCell"/>
</dbReference>
<keyword evidence="11" id="KW-1185">Reference proteome</keyword>
<dbReference type="Proteomes" id="UP000053201">
    <property type="component" value="Unassembled WGS sequence"/>
</dbReference>
<name>A0A0L0HP31_SPIPD</name>
<dbReference type="Gene3D" id="3.30.160.60">
    <property type="entry name" value="Classic Zinc Finger"/>
    <property type="match status" value="1"/>
</dbReference>
<dbReference type="PANTHER" id="PTHR21502:SF3">
    <property type="entry name" value="CILIUM ASSEMBLY PROTEIN DZIP1L"/>
    <property type="match status" value="1"/>
</dbReference>
<accession>A0A0L0HP31</accession>
<evidence type="ECO:0000256" key="1">
    <source>
        <dbReference type="ARBA" id="ARBA00004114"/>
    </source>
</evidence>
<dbReference type="InParanoid" id="A0A0L0HP31"/>
<evidence type="ECO:0000256" key="6">
    <source>
        <dbReference type="ARBA" id="ARBA00023273"/>
    </source>
</evidence>
<feature type="compositionally biased region" description="Basic and acidic residues" evidence="8">
    <location>
        <begin position="674"/>
        <end position="711"/>
    </location>
</feature>
<evidence type="ECO:0000259" key="9">
    <source>
        <dbReference type="PROSITE" id="PS00028"/>
    </source>
</evidence>
<evidence type="ECO:0000256" key="3">
    <source>
        <dbReference type="ARBA" id="ARBA00009131"/>
    </source>
</evidence>
<dbReference type="InterPro" id="IPR013087">
    <property type="entry name" value="Znf_C2H2_type"/>
</dbReference>
<organism evidence="10 11">
    <name type="scientific">Spizellomyces punctatus (strain DAOM BR117)</name>
    <dbReference type="NCBI Taxonomy" id="645134"/>
    <lineage>
        <taxon>Eukaryota</taxon>
        <taxon>Fungi</taxon>
        <taxon>Fungi incertae sedis</taxon>
        <taxon>Chytridiomycota</taxon>
        <taxon>Chytridiomycota incertae sedis</taxon>
        <taxon>Chytridiomycetes</taxon>
        <taxon>Spizellomycetales</taxon>
        <taxon>Spizellomycetaceae</taxon>
        <taxon>Spizellomyces</taxon>
    </lineage>
</organism>
<dbReference type="OrthoDB" id="515971at2759"/>
<evidence type="ECO:0000313" key="11">
    <source>
        <dbReference type="Proteomes" id="UP000053201"/>
    </source>
</evidence>
<dbReference type="GO" id="GO:0005737">
    <property type="term" value="C:cytoplasm"/>
    <property type="evidence" value="ECO:0007669"/>
    <property type="project" value="TreeGrafter"/>
</dbReference>
<evidence type="ECO:0000256" key="4">
    <source>
        <dbReference type="ARBA" id="ARBA00023054"/>
    </source>
</evidence>
<dbReference type="eggNOG" id="ENOG502QRAI">
    <property type="taxonomic scope" value="Eukaryota"/>
</dbReference>
<feature type="region of interest" description="Disordered" evidence="8">
    <location>
        <begin position="282"/>
        <end position="332"/>
    </location>
</feature>
<keyword evidence="6" id="KW-0966">Cell projection</keyword>
<feature type="compositionally biased region" description="Basic and acidic residues" evidence="8">
    <location>
        <begin position="731"/>
        <end position="744"/>
    </location>
</feature>
<comment type="similarity">
    <text evidence="3">Belongs to the DZIP C2H2-type zinc-finger protein family.</text>
</comment>